<proteinExistence type="inferred from homology"/>
<dbReference type="Pfam" id="PF00884">
    <property type="entry name" value="Sulfatase"/>
    <property type="match status" value="1"/>
</dbReference>
<dbReference type="InterPro" id="IPR058130">
    <property type="entry name" value="PEA_transf_C"/>
</dbReference>
<dbReference type="GO" id="GO:0016776">
    <property type="term" value="F:phosphotransferase activity, phosphate group as acceptor"/>
    <property type="evidence" value="ECO:0007669"/>
    <property type="project" value="TreeGrafter"/>
</dbReference>
<accession>A0A2X0VAA4</accession>
<feature type="transmembrane region" description="Helical" evidence="8">
    <location>
        <begin position="29"/>
        <end position="46"/>
    </location>
</feature>
<evidence type="ECO:0000256" key="8">
    <source>
        <dbReference type="SAM" id="Phobius"/>
    </source>
</evidence>
<evidence type="ECO:0000256" key="1">
    <source>
        <dbReference type="ARBA" id="ARBA00004651"/>
    </source>
</evidence>
<dbReference type="SUPFAM" id="SSF53649">
    <property type="entry name" value="Alkaline phosphatase-like"/>
    <property type="match status" value="1"/>
</dbReference>
<keyword evidence="11" id="KW-1185">Reference proteome</keyword>
<evidence type="ECO:0000256" key="2">
    <source>
        <dbReference type="ARBA" id="ARBA00022475"/>
    </source>
</evidence>
<keyword evidence="2" id="KW-1003">Cell membrane</keyword>
<protein>
    <submittedName>
        <fullName evidence="10">Phosphoethanolamine transferase CptA</fullName>
        <ecNumber evidence="10">2.7.-.-</ecNumber>
    </submittedName>
</protein>
<dbReference type="Proteomes" id="UP000250086">
    <property type="component" value="Unassembled WGS sequence"/>
</dbReference>
<dbReference type="AlphaFoldDB" id="A0A2X0VAA4"/>
<gene>
    <name evidence="10" type="primary">cptA</name>
    <name evidence="10" type="ORF">NCTC13093_01450</name>
</gene>
<keyword evidence="6 8" id="KW-0472">Membrane</keyword>
<organism evidence="10 11">
    <name type="scientific">Anaerobiospirillum thomasii</name>
    <dbReference type="NCBI Taxonomy" id="179995"/>
    <lineage>
        <taxon>Bacteria</taxon>
        <taxon>Pseudomonadati</taxon>
        <taxon>Pseudomonadota</taxon>
        <taxon>Gammaproteobacteria</taxon>
        <taxon>Aeromonadales</taxon>
        <taxon>Succinivibrionaceae</taxon>
        <taxon>Anaerobiospirillum</taxon>
    </lineage>
</organism>
<dbReference type="PANTHER" id="PTHR30443">
    <property type="entry name" value="INNER MEMBRANE PROTEIN"/>
    <property type="match status" value="1"/>
</dbReference>
<reference evidence="10 11" key="1">
    <citation type="submission" date="2018-06" db="EMBL/GenBank/DDBJ databases">
        <authorList>
            <consortium name="Pathogen Informatics"/>
            <person name="Doyle S."/>
        </authorList>
    </citation>
    <scope>NUCLEOTIDE SEQUENCE [LARGE SCALE GENOMIC DNA]</scope>
    <source>
        <strain evidence="10 11">NCTC13093</strain>
    </source>
</reference>
<dbReference type="Gene3D" id="3.40.720.10">
    <property type="entry name" value="Alkaline Phosphatase, subunit A"/>
    <property type="match status" value="1"/>
</dbReference>
<comment type="similarity">
    <text evidence="7">Belongs to the phosphoethanolamine transferase family.</text>
</comment>
<dbReference type="InterPro" id="IPR040423">
    <property type="entry name" value="PEA_transferase"/>
</dbReference>
<evidence type="ECO:0000256" key="5">
    <source>
        <dbReference type="ARBA" id="ARBA00022989"/>
    </source>
</evidence>
<dbReference type="RefSeq" id="WP_113744159.1">
    <property type="nucleotide sequence ID" value="NZ_UAPV01000001.1"/>
</dbReference>
<evidence type="ECO:0000259" key="9">
    <source>
        <dbReference type="Pfam" id="PF00884"/>
    </source>
</evidence>
<keyword evidence="3 10" id="KW-0808">Transferase</keyword>
<keyword evidence="5 8" id="KW-1133">Transmembrane helix</keyword>
<evidence type="ECO:0000313" key="11">
    <source>
        <dbReference type="Proteomes" id="UP000250086"/>
    </source>
</evidence>
<comment type="subcellular location">
    <subcellularLocation>
        <location evidence="1">Cell membrane</location>
        <topology evidence="1">Multi-pass membrane protein</topology>
    </subcellularLocation>
</comment>
<name>A0A2X0VAA4_9GAMM</name>
<dbReference type="GO" id="GO:0009244">
    <property type="term" value="P:lipopolysaccharide core region biosynthetic process"/>
    <property type="evidence" value="ECO:0007669"/>
    <property type="project" value="TreeGrafter"/>
</dbReference>
<dbReference type="GO" id="GO:0005886">
    <property type="term" value="C:plasma membrane"/>
    <property type="evidence" value="ECO:0007669"/>
    <property type="project" value="UniProtKB-SubCell"/>
</dbReference>
<evidence type="ECO:0000256" key="6">
    <source>
        <dbReference type="ARBA" id="ARBA00023136"/>
    </source>
</evidence>
<dbReference type="PANTHER" id="PTHR30443:SF4">
    <property type="entry name" value="PHOSPHOETHANOLAMINE TRANSFERASE OPGE-RELATED"/>
    <property type="match status" value="1"/>
</dbReference>
<keyword evidence="4 8" id="KW-0812">Transmembrane</keyword>
<dbReference type="InterPro" id="IPR017850">
    <property type="entry name" value="Alkaline_phosphatase_core_sf"/>
</dbReference>
<evidence type="ECO:0000256" key="7">
    <source>
        <dbReference type="ARBA" id="ARBA00038481"/>
    </source>
</evidence>
<dbReference type="InterPro" id="IPR000917">
    <property type="entry name" value="Sulfatase_N"/>
</dbReference>
<evidence type="ECO:0000313" key="10">
    <source>
        <dbReference type="EMBL" id="SPT70046.1"/>
    </source>
</evidence>
<evidence type="ECO:0000256" key="4">
    <source>
        <dbReference type="ARBA" id="ARBA00022692"/>
    </source>
</evidence>
<evidence type="ECO:0000256" key="3">
    <source>
        <dbReference type="ARBA" id="ARBA00022679"/>
    </source>
</evidence>
<dbReference type="CDD" id="cd16017">
    <property type="entry name" value="LptA"/>
    <property type="match status" value="1"/>
</dbReference>
<dbReference type="EC" id="2.7.-.-" evidence="10"/>
<dbReference type="EMBL" id="UAPV01000001">
    <property type="protein sequence ID" value="SPT70046.1"/>
    <property type="molecule type" value="Genomic_DNA"/>
</dbReference>
<sequence>MSLAAALLTLVFLYFRASGKKIVYKNTAVFFAFIFIIASVIITTQLRPFKYYRLMVSDLQSKIDTFHALTQKLESASVSNAYKSKKGELYVLVIGESLCRDNMGLYNRSIDNTPFLSRLGSLDNTVVFNNAYSSFVNTVPSITASFSQGNFVTGLIFPEGENLISMAKKSGMVTHWISNQVKNGNADTPVGAISSLADNSFFTTNYVFDGSYSQKPDKVLLPQLKKVFDSLDSSQNNFVIVHIMGNHSPYYNRFPENYPVIKINDASQLGSLSLDANVVNMALDTATAYDNYVTAVKYNDEFLNELYDLFATREDYRAFIYYSDHAEAIHYDAVGKAVQNNAHVGRHNVAQFSYAMSRIPFIVNVSDSFVKEYPSSFYAMERNKNKIVTNDTLYDFMLDLMQIKSSAVNYKLSAANMSFDMGNEQDITIIKDTKVANDPEYIANITALDPLVKRIAIRSANSLFKANSLISKGYETLHVDTITHDGKIFVRALKDYDDDFIGAKEYMHKLYNKDTRVIFALDDKAEISMLEDLLSYKNVALMASSLSQYEKLKAAGFANVILKLADYDESAIEKADKICIDEAVFKKHEAIFTDLIKPAAAVNKSVETATDGSADGNTDKGVNEYSADDVSSRLVYIIFDELSVQDRQSVLQMHSMSDKLNFIVNYDNAFSSDF</sequence>
<feature type="domain" description="Sulfatase N-terminal" evidence="9">
    <location>
        <begin position="90"/>
        <end position="403"/>
    </location>
</feature>